<dbReference type="GO" id="GO:0009977">
    <property type="term" value="F:proton motive force dependent protein transmembrane transporter activity"/>
    <property type="evidence" value="ECO:0007669"/>
    <property type="project" value="TreeGrafter"/>
</dbReference>
<feature type="transmembrane region" description="Helical" evidence="7">
    <location>
        <begin position="34"/>
        <end position="52"/>
    </location>
</feature>
<comment type="function">
    <text evidence="7">Part of the twin-arginine translocation (Tat) system that transports large folded proteins containing a characteristic twin-arginine motif in their signal peptide across membranes. Together with TatB, TatC is part of a receptor directly interacting with Tat signal peptides.</text>
</comment>
<evidence type="ECO:0000256" key="6">
    <source>
        <dbReference type="ARBA" id="ARBA00023136"/>
    </source>
</evidence>
<dbReference type="Pfam" id="PF00902">
    <property type="entry name" value="TatC"/>
    <property type="match status" value="1"/>
</dbReference>
<evidence type="ECO:0000256" key="1">
    <source>
        <dbReference type="ARBA" id="ARBA00004141"/>
    </source>
</evidence>
<keyword evidence="2 7" id="KW-0812">Transmembrane</keyword>
<evidence type="ECO:0000313" key="9">
    <source>
        <dbReference type="Proteomes" id="UP000016498"/>
    </source>
</evidence>
<sequence>MVPKLPQIKRSRRKDNPEARMSIGDHLRELRQRLFVSAAGVMVMTVVGYLLYERAFALITRPIEQANAKGANLTLNFDTILASFDMKLEVSIWLGVLLSSPLWMYEFWAFVGPGMTRKEKAYTWAYGTAGLLLFLAGAALGIWVMPHAVSILTSFIPDGPTAGVIGANLYLSFVMRLILVFGIAFLLPELLVALNMLGLMQGKTMLKGWRWAIMGIVTFMAIANPLPDPWSMVFMSVPIAGLYFLACFISIQHDKRVERKRDELDAELEAALAE</sequence>
<comment type="subunit">
    <text evidence="7">The Tat system comprises two distinct complexes: a TatABC complex, containing multiple copies of TatA, TatB and TatC subunits, and a separate TatA complex, containing only TatA subunits. Substrates initially bind to the TatABC complex, which probably triggers association of the separate TatA complex to form the active translocon.</text>
</comment>
<comment type="caution">
    <text evidence="7">Lacks conserved residue(s) required for the propagation of feature annotation.</text>
</comment>
<comment type="subcellular location">
    <subcellularLocation>
        <location evidence="7">Cell membrane</location>
        <topology evidence="7">Multi-pass membrane protein</topology>
    </subcellularLocation>
    <subcellularLocation>
        <location evidence="1">Membrane</location>
        <topology evidence="1">Multi-pass membrane protein</topology>
    </subcellularLocation>
</comment>
<dbReference type="InterPro" id="IPR002033">
    <property type="entry name" value="TatC"/>
</dbReference>
<dbReference type="PANTHER" id="PTHR30371:SF0">
    <property type="entry name" value="SEC-INDEPENDENT PROTEIN TRANSLOCASE PROTEIN TATC, CHLOROPLASTIC-RELATED"/>
    <property type="match status" value="1"/>
</dbReference>
<evidence type="ECO:0000256" key="5">
    <source>
        <dbReference type="ARBA" id="ARBA00023010"/>
    </source>
</evidence>
<protein>
    <recommendedName>
        <fullName evidence="7">Sec-independent protein translocase protein TatC</fullName>
    </recommendedName>
</protein>
<proteinExistence type="inferred from homology"/>
<dbReference type="PATRIC" id="fig|1227262.3.peg.2272"/>
<keyword evidence="7" id="KW-0813">Transport</keyword>
<keyword evidence="3 7" id="KW-0653">Protein transport</keyword>
<feature type="transmembrane region" description="Helical" evidence="7">
    <location>
        <begin position="123"/>
        <end position="145"/>
    </location>
</feature>
<comment type="caution">
    <text evidence="8">The sequence shown here is derived from an EMBL/GenBank/DDBJ whole genome shotgun (WGS) entry which is preliminary data.</text>
</comment>
<dbReference type="GO" id="GO:0033281">
    <property type="term" value="C:TAT protein transport complex"/>
    <property type="evidence" value="ECO:0007669"/>
    <property type="project" value="UniProtKB-UniRule"/>
</dbReference>
<dbReference type="PRINTS" id="PR01840">
    <property type="entry name" value="TATCFAMILY"/>
</dbReference>
<accession>U1PHR1</accession>
<keyword evidence="5 7" id="KW-0811">Translocation</keyword>
<name>U1PHR1_9ACTO</name>
<evidence type="ECO:0000313" key="8">
    <source>
        <dbReference type="EMBL" id="ERH15960.1"/>
    </source>
</evidence>
<evidence type="ECO:0000256" key="7">
    <source>
        <dbReference type="HAMAP-Rule" id="MF_00902"/>
    </source>
</evidence>
<dbReference type="Proteomes" id="UP000016498">
    <property type="component" value="Unassembled WGS sequence"/>
</dbReference>
<feature type="transmembrane region" description="Helical" evidence="7">
    <location>
        <begin position="90"/>
        <end position="111"/>
    </location>
</feature>
<dbReference type="HOGENOM" id="CLU_031942_6_0_11"/>
<gene>
    <name evidence="7" type="primary">tatC</name>
    <name evidence="8" type="ORF">HMPREF1549_02787</name>
</gene>
<keyword evidence="7" id="KW-1003">Cell membrane</keyword>
<reference evidence="8 9" key="1">
    <citation type="submission" date="2013-06" db="EMBL/GenBank/DDBJ databases">
        <authorList>
            <person name="Weinstock G."/>
            <person name="Sodergren E."/>
            <person name="Lobos E.A."/>
            <person name="Fulton L."/>
            <person name="Fulton R."/>
            <person name="Courtney L."/>
            <person name="Fronick C."/>
            <person name="O'Laughlin M."/>
            <person name="Godfrey J."/>
            <person name="Wilson R.M."/>
            <person name="Miner T."/>
            <person name="Farmer C."/>
            <person name="Delehaunty K."/>
            <person name="Cordes M."/>
            <person name="Minx P."/>
            <person name="Tomlinson C."/>
            <person name="Chen J."/>
            <person name="Wollam A."/>
            <person name="Pepin K.H."/>
            <person name="Bhonagiri V."/>
            <person name="Zhang X."/>
            <person name="Warren W."/>
            <person name="Mitreva M."/>
            <person name="Mardis E.R."/>
            <person name="Wilson R.K."/>
        </authorList>
    </citation>
    <scope>NUCLEOTIDE SEQUENCE [LARGE SCALE GENOMIC DNA]</scope>
    <source>
        <strain evidence="8 9">F0510</strain>
    </source>
</reference>
<keyword evidence="6 7" id="KW-0472">Membrane</keyword>
<dbReference type="HAMAP" id="MF_00902">
    <property type="entry name" value="TatC"/>
    <property type="match status" value="1"/>
</dbReference>
<dbReference type="EMBL" id="AWSD01000332">
    <property type="protein sequence ID" value="ERH15960.1"/>
    <property type="molecule type" value="Genomic_DNA"/>
</dbReference>
<evidence type="ECO:0000256" key="2">
    <source>
        <dbReference type="ARBA" id="ARBA00022692"/>
    </source>
</evidence>
<keyword evidence="4 7" id="KW-1133">Transmembrane helix</keyword>
<organism evidence="8 9">
    <name type="scientific">Actinomyces johnsonii F0510</name>
    <dbReference type="NCBI Taxonomy" id="1227262"/>
    <lineage>
        <taxon>Bacteria</taxon>
        <taxon>Bacillati</taxon>
        <taxon>Actinomycetota</taxon>
        <taxon>Actinomycetes</taxon>
        <taxon>Actinomycetales</taxon>
        <taxon>Actinomycetaceae</taxon>
        <taxon>Actinomyces</taxon>
    </lineage>
</organism>
<dbReference type="NCBIfam" id="TIGR00945">
    <property type="entry name" value="tatC"/>
    <property type="match status" value="1"/>
</dbReference>
<comment type="similarity">
    <text evidence="7">Belongs to the TatC family.</text>
</comment>
<feature type="transmembrane region" description="Helical" evidence="7">
    <location>
        <begin position="208"/>
        <end position="226"/>
    </location>
</feature>
<dbReference type="GO" id="GO:0065002">
    <property type="term" value="P:intracellular protein transmembrane transport"/>
    <property type="evidence" value="ECO:0007669"/>
    <property type="project" value="TreeGrafter"/>
</dbReference>
<feature type="transmembrane region" description="Helical" evidence="7">
    <location>
        <begin position="232"/>
        <end position="251"/>
    </location>
</feature>
<dbReference type="AlphaFoldDB" id="U1PHR1"/>
<evidence type="ECO:0000256" key="4">
    <source>
        <dbReference type="ARBA" id="ARBA00022989"/>
    </source>
</evidence>
<dbReference type="GO" id="GO:0043953">
    <property type="term" value="P:protein transport by the Tat complex"/>
    <property type="evidence" value="ECO:0007669"/>
    <property type="project" value="UniProtKB-UniRule"/>
</dbReference>
<evidence type="ECO:0000256" key="3">
    <source>
        <dbReference type="ARBA" id="ARBA00022927"/>
    </source>
</evidence>
<dbReference type="PANTHER" id="PTHR30371">
    <property type="entry name" value="SEC-INDEPENDENT PROTEIN TRANSLOCASE PROTEIN TATC"/>
    <property type="match status" value="1"/>
</dbReference>